<evidence type="ECO:0000313" key="2">
    <source>
        <dbReference type="EMBL" id="KAK5582327.1"/>
    </source>
</evidence>
<proteinExistence type="predicted"/>
<dbReference type="InterPro" id="IPR043519">
    <property type="entry name" value="NT_sf"/>
</dbReference>
<reference evidence="2 3" key="1">
    <citation type="submission" date="2023-11" db="EMBL/GenBank/DDBJ databases">
        <title>Dfirmibasis_genome.</title>
        <authorList>
            <person name="Edelbroek B."/>
            <person name="Kjellin J."/>
            <person name="Jerlstrom-Hultqvist J."/>
            <person name="Soderbom F."/>
        </authorList>
    </citation>
    <scope>NUCLEOTIDE SEQUENCE [LARGE SCALE GENOMIC DNA]</scope>
    <source>
        <strain evidence="2 3">TNS-C-14</strain>
    </source>
</reference>
<dbReference type="AlphaFoldDB" id="A0AAN7U5I7"/>
<dbReference type="Proteomes" id="UP001344447">
    <property type="component" value="Unassembled WGS sequence"/>
</dbReference>
<dbReference type="GO" id="GO:0015969">
    <property type="term" value="P:guanosine tetraphosphate metabolic process"/>
    <property type="evidence" value="ECO:0007669"/>
    <property type="project" value="InterPro"/>
</dbReference>
<comment type="caution">
    <text evidence="2">The sequence shown here is derived from an EMBL/GenBank/DDBJ whole genome shotgun (WGS) entry which is preliminary data.</text>
</comment>
<dbReference type="EMBL" id="JAVFKY010000001">
    <property type="protein sequence ID" value="KAK5582327.1"/>
    <property type="molecule type" value="Genomic_DNA"/>
</dbReference>
<feature type="domain" description="RelA/SpoT" evidence="1">
    <location>
        <begin position="46"/>
        <end position="164"/>
    </location>
</feature>
<accession>A0AAN7U5I7</accession>
<dbReference type="InterPro" id="IPR007685">
    <property type="entry name" value="RelA_SpoT"/>
</dbReference>
<evidence type="ECO:0000313" key="3">
    <source>
        <dbReference type="Proteomes" id="UP001344447"/>
    </source>
</evidence>
<protein>
    <recommendedName>
        <fullName evidence="1">RelA/SpoT domain-containing protein</fullName>
    </recommendedName>
</protein>
<dbReference type="SMART" id="SM00954">
    <property type="entry name" value="RelA_SpoT"/>
    <property type="match status" value="1"/>
</dbReference>
<dbReference type="Pfam" id="PF04607">
    <property type="entry name" value="RelA_SpoT"/>
    <property type="match status" value="1"/>
</dbReference>
<name>A0AAN7U5I7_9MYCE</name>
<evidence type="ECO:0000259" key="1">
    <source>
        <dbReference type="SMART" id="SM00954"/>
    </source>
</evidence>
<dbReference type="SUPFAM" id="SSF81301">
    <property type="entry name" value="Nucleotidyltransferase"/>
    <property type="match status" value="1"/>
</dbReference>
<dbReference type="Gene3D" id="3.30.460.10">
    <property type="entry name" value="Beta Polymerase, domain 2"/>
    <property type="match status" value="1"/>
</dbReference>
<keyword evidence="3" id="KW-1185">Reference proteome</keyword>
<gene>
    <name evidence="2" type="ORF">RB653_003910</name>
</gene>
<sequence length="197" mass="23569">MNISKRSVDIEYTESIRKVLKNELNKFVQYMESSIPNNYLYKPIYSRVKTIESMERKEIKRSKMAGKFIHWSEIYDQCGISIIISPIFKTSLIVEKLKQLEKNSSGDFKIMEIENKSDIFGYRAFHIDIEYRSQIRITKVEIQIRSVYEDIYNIISHEYYKENGIQNENNLKKRFHFQSFLLYTSELIQSTTKIKSE</sequence>
<organism evidence="2 3">
    <name type="scientific">Dictyostelium firmibasis</name>
    <dbReference type="NCBI Taxonomy" id="79012"/>
    <lineage>
        <taxon>Eukaryota</taxon>
        <taxon>Amoebozoa</taxon>
        <taxon>Evosea</taxon>
        <taxon>Eumycetozoa</taxon>
        <taxon>Dictyostelia</taxon>
        <taxon>Dictyosteliales</taxon>
        <taxon>Dictyosteliaceae</taxon>
        <taxon>Dictyostelium</taxon>
    </lineage>
</organism>